<comment type="caution">
    <text evidence="12">The sequence shown here is derived from an EMBL/GenBank/DDBJ whole genome shotgun (WGS) entry which is preliminary data.</text>
</comment>
<dbReference type="GO" id="GO:0005737">
    <property type="term" value="C:cytoplasm"/>
    <property type="evidence" value="ECO:0007669"/>
    <property type="project" value="UniProtKB-SubCell"/>
</dbReference>
<dbReference type="CDD" id="cd01335">
    <property type="entry name" value="Radical_SAM"/>
    <property type="match status" value="1"/>
</dbReference>
<evidence type="ECO:0000256" key="10">
    <source>
        <dbReference type="RuleBase" id="RU364116"/>
    </source>
</evidence>
<dbReference type="AlphaFoldDB" id="A0A0Q9YNK0"/>
<keyword evidence="10" id="KW-0963">Cytoplasm</keyword>
<keyword evidence="10" id="KW-0004">4Fe-4S</keyword>
<dbReference type="InterPro" id="IPR006638">
    <property type="entry name" value="Elp3/MiaA/NifB-like_rSAM"/>
</dbReference>
<proteinExistence type="inferred from homology"/>
<keyword evidence="9 10" id="KW-0143">Chaperone</keyword>
<dbReference type="SMART" id="SM00729">
    <property type="entry name" value="Elp3"/>
    <property type="match status" value="1"/>
</dbReference>
<keyword evidence="8 10" id="KW-0411">Iron-sulfur</keyword>
<accession>A0A0Q9YNK0</accession>
<dbReference type="SFLD" id="SFLDG01082">
    <property type="entry name" value="B12-binding_domain_containing"/>
    <property type="match status" value="1"/>
</dbReference>
<dbReference type="GO" id="GO:0051539">
    <property type="term" value="F:4 iron, 4 sulfur cluster binding"/>
    <property type="evidence" value="ECO:0007669"/>
    <property type="project" value="UniProtKB-UniRule"/>
</dbReference>
<keyword evidence="12" id="KW-0560">Oxidoreductase</keyword>
<feature type="domain" description="Radical SAM core" evidence="11">
    <location>
        <begin position="1"/>
        <end position="237"/>
    </location>
</feature>
<sequence>MISVPELSLYIHFPWCVKKCPYCDFNSHALKDSLPEQEYIEALSKQLEIEMPLIGEREIKSIFMGGGTPSLFSGNSIELLLDFIRKHLKLSPNIEITLEANPGTVEQKRFQAYFDAGVNRISLGVQSFDPLQLKKLGRIHSSDEARLAIDALQGVGFENFNIDLMYGLPEQTLEEALEDLKIALSFAPPHLSWYQLTLEPNTYFHRFPPPLPPDEFIAEIEERGRALIQQKGLSRYEISAYSKNKACQHNMNYWQFGDYIGIGAGAHGKRTDVNTAKIYRTQCFKHPTQYLDKNLGFYQKNYSIPENEVAFEYMLNTLRLIHGTPIHHFSKHTFLKLNAIEAQLQSAYEKNLIFPFSQTLQATELGLQFLNDLTLLFMPND</sequence>
<gene>
    <name evidence="12" type="primary">hemN</name>
    <name evidence="12" type="ORF">CC99x_02207</name>
</gene>
<dbReference type="SFLD" id="SFLDF00288">
    <property type="entry name" value="HemN-like__clustered_with_nucl"/>
    <property type="match status" value="1"/>
</dbReference>
<dbReference type="OrthoDB" id="9808022at2"/>
<dbReference type="PROSITE" id="PS51918">
    <property type="entry name" value="RADICAL_SAM"/>
    <property type="match status" value="1"/>
</dbReference>
<comment type="similarity">
    <text evidence="2">Belongs to the anaerobic coproporphyrinogen-III oxidase family. HemW subfamily.</text>
</comment>
<reference evidence="12" key="1">
    <citation type="submission" date="2015-09" db="EMBL/GenBank/DDBJ databases">
        <title>Draft Genome Sequences of Two Novel Amoeba-resistant Intranuclear Bacteria, Candidatus Berkiella cookevillensis and Candidatus Berkiella aquae.</title>
        <authorList>
            <person name="Mehari Y.T."/>
            <person name="Arivett B.A."/>
            <person name="Farone A.L."/>
            <person name="Gunderson J.H."/>
            <person name="Farone M.B."/>
        </authorList>
    </citation>
    <scope>NUCLEOTIDE SEQUENCE [LARGE SCALE GENOMIC DNA]</scope>
    <source>
        <strain evidence="12">CC99</strain>
    </source>
</reference>
<dbReference type="InterPro" id="IPR007197">
    <property type="entry name" value="rSAM"/>
</dbReference>
<evidence type="ECO:0000256" key="5">
    <source>
        <dbReference type="ARBA" id="ARBA00022691"/>
    </source>
</evidence>
<dbReference type="GO" id="GO:0046872">
    <property type="term" value="F:metal ion binding"/>
    <property type="evidence" value="ECO:0007669"/>
    <property type="project" value="UniProtKB-UniRule"/>
</dbReference>
<dbReference type="SFLD" id="SFLDS00029">
    <property type="entry name" value="Radical_SAM"/>
    <property type="match status" value="1"/>
</dbReference>
<evidence type="ECO:0000256" key="6">
    <source>
        <dbReference type="ARBA" id="ARBA00022723"/>
    </source>
</evidence>
<keyword evidence="7 10" id="KW-0408">Iron</keyword>
<dbReference type="GO" id="GO:0004109">
    <property type="term" value="F:coproporphyrinogen oxidase activity"/>
    <property type="evidence" value="ECO:0007669"/>
    <property type="project" value="InterPro"/>
</dbReference>
<evidence type="ECO:0000256" key="9">
    <source>
        <dbReference type="ARBA" id="ARBA00023186"/>
    </source>
</evidence>
<evidence type="ECO:0000256" key="8">
    <source>
        <dbReference type="ARBA" id="ARBA00023014"/>
    </source>
</evidence>
<dbReference type="GO" id="GO:0006779">
    <property type="term" value="P:porphyrin-containing compound biosynthetic process"/>
    <property type="evidence" value="ECO:0007669"/>
    <property type="project" value="InterPro"/>
</dbReference>
<comment type="function">
    <text evidence="10">Probably acts as a heme chaperone, transferring heme to an unknown acceptor. Binds one molecule of heme per monomer, possibly covalently. Binds 1 [4Fe-4S] cluster. The cluster is coordinated with 3 cysteines and an exchangeable S-adenosyl-L-methionine.</text>
</comment>
<protein>
    <recommendedName>
        <fullName evidence="3 10">Heme chaperone HemW</fullName>
    </recommendedName>
</protein>
<evidence type="ECO:0000313" key="12">
    <source>
        <dbReference type="EMBL" id="KRG17608.1"/>
    </source>
</evidence>
<evidence type="ECO:0000256" key="1">
    <source>
        <dbReference type="ARBA" id="ARBA00001966"/>
    </source>
</evidence>
<dbReference type="Pfam" id="PF04055">
    <property type="entry name" value="Radical_SAM"/>
    <property type="match status" value="1"/>
</dbReference>
<dbReference type="NCBIfam" id="TIGR00539">
    <property type="entry name" value="hemN_rel"/>
    <property type="match status" value="1"/>
</dbReference>
<comment type="cofactor">
    <cofactor evidence="1">
        <name>[4Fe-4S] cluster</name>
        <dbReference type="ChEBI" id="CHEBI:49883"/>
    </cofactor>
</comment>
<keyword evidence="5 10" id="KW-0949">S-adenosyl-L-methionine</keyword>
<dbReference type="InterPro" id="IPR034505">
    <property type="entry name" value="Coproporphyrinogen-III_oxidase"/>
</dbReference>
<keyword evidence="4 10" id="KW-0349">Heme</keyword>
<dbReference type="EMBL" id="LKHV01000014">
    <property type="protein sequence ID" value="KRG17608.1"/>
    <property type="molecule type" value="Genomic_DNA"/>
</dbReference>
<comment type="subcellular location">
    <subcellularLocation>
        <location evidence="10">Cytoplasm</location>
    </subcellularLocation>
</comment>
<dbReference type="SFLD" id="SFLDF00562">
    <property type="entry name" value="HemN-like__clustered_with_heat"/>
    <property type="match status" value="1"/>
</dbReference>
<evidence type="ECO:0000259" key="11">
    <source>
        <dbReference type="PROSITE" id="PS51918"/>
    </source>
</evidence>
<dbReference type="STRING" id="437022.CC99x_02207"/>
<dbReference type="SFLD" id="SFLDG01065">
    <property type="entry name" value="anaerobic_coproporphyrinogen-I"/>
    <property type="match status" value="1"/>
</dbReference>
<dbReference type="Gene3D" id="3.20.20.70">
    <property type="entry name" value="Aldolase class I"/>
    <property type="match status" value="1"/>
</dbReference>
<dbReference type="InterPro" id="IPR004559">
    <property type="entry name" value="HemW-like"/>
</dbReference>
<dbReference type="InterPro" id="IPR013785">
    <property type="entry name" value="Aldolase_TIM"/>
</dbReference>
<evidence type="ECO:0000256" key="4">
    <source>
        <dbReference type="ARBA" id="ARBA00022617"/>
    </source>
</evidence>
<evidence type="ECO:0000256" key="2">
    <source>
        <dbReference type="ARBA" id="ARBA00006100"/>
    </source>
</evidence>
<evidence type="ECO:0000256" key="7">
    <source>
        <dbReference type="ARBA" id="ARBA00023004"/>
    </source>
</evidence>
<dbReference type="InterPro" id="IPR058240">
    <property type="entry name" value="rSAM_sf"/>
</dbReference>
<name>A0A0Q9YNK0_9GAMM</name>
<dbReference type="PANTHER" id="PTHR13932">
    <property type="entry name" value="COPROPORPHYRINIGEN III OXIDASE"/>
    <property type="match status" value="1"/>
</dbReference>
<dbReference type="PANTHER" id="PTHR13932:SF5">
    <property type="entry name" value="RADICAL S-ADENOSYL METHIONINE DOMAIN-CONTAINING PROTEIN 1, MITOCHONDRIAL"/>
    <property type="match status" value="1"/>
</dbReference>
<organism evidence="12">
    <name type="scientific">Candidatus Berkiella cookevillensis</name>
    <dbReference type="NCBI Taxonomy" id="437022"/>
    <lineage>
        <taxon>Bacteria</taxon>
        <taxon>Pseudomonadati</taxon>
        <taxon>Pseudomonadota</taxon>
        <taxon>Gammaproteobacteria</taxon>
        <taxon>Candidatus Berkiellales</taxon>
        <taxon>Candidatus Berkiellaceae</taxon>
        <taxon>Candidatus Berkiella</taxon>
    </lineage>
</organism>
<keyword evidence="6 10" id="KW-0479">Metal-binding</keyword>
<evidence type="ECO:0000256" key="3">
    <source>
        <dbReference type="ARBA" id="ARBA00017228"/>
    </source>
</evidence>
<dbReference type="RefSeq" id="WP_077065483.1">
    <property type="nucleotide sequence ID" value="NZ_LKHV02000001.1"/>
</dbReference>
<dbReference type="PATRIC" id="fig|1590042.3.peg.2261"/>
<dbReference type="SUPFAM" id="SSF102114">
    <property type="entry name" value="Radical SAM enzymes"/>
    <property type="match status" value="1"/>
</dbReference>